<gene>
    <name evidence="1" type="ORF">GCM10022404_29420</name>
</gene>
<evidence type="ECO:0000313" key="1">
    <source>
        <dbReference type="EMBL" id="GAA3877770.1"/>
    </source>
</evidence>
<protein>
    <submittedName>
        <fullName evidence="1">Uncharacterized protein</fullName>
    </submittedName>
</protein>
<comment type="caution">
    <text evidence="1">The sequence shown here is derived from an EMBL/GenBank/DDBJ whole genome shotgun (WGS) entry which is preliminary data.</text>
</comment>
<evidence type="ECO:0000313" key="2">
    <source>
        <dbReference type="Proteomes" id="UP001399917"/>
    </source>
</evidence>
<name>A0ABP7KHR2_9RHOB</name>
<dbReference type="EMBL" id="BAABDF010000007">
    <property type="protein sequence ID" value="GAA3877770.1"/>
    <property type="molecule type" value="Genomic_DNA"/>
</dbReference>
<organism evidence="1 2">
    <name type="scientific">Celeribacter arenosi</name>
    <dbReference type="NCBI Taxonomy" id="792649"/>
    <lineage>
        <taxon>Bacteria</taxon>
        <taxon>Pseudomonadati</taxon>
        <taxon>Pseudomonadota</taxon>
        <taxon>Alphaproteobacteria</taxon>
        <taxon>Rhodobacterales</taxon>
        <taxon>Roseobacteraceae</taxon>
        <taxon>Celeribacter</taxon>
    </lineage>
</organism>
<sequence length="689" mass="77403">MRDYRVSDEYLCAIEDYGQQSSEFLGVFDAELKRLHTLRPFGSSGIRKAQPVDGVIYTFPHLANSVKDGTPIALIDAESGRELARERSFVLPEQIVHLPRNGMIAVIGGLAEVEFRDARTLTLVWTCRPRVVIDPSGTIEPVPNDCIVSKAPRGAIKPLHSLAEGPDGIVRMPLTSPHITGVFEINLATRRFQLVPLDPGPDDLGFNGGFTSISPDGRWGIRESVKLQLEPYERPQSKYGKWFLVSRFFEIWDLLGHRKQADITTAPQPVLVYDRSREEALSYYGSLRSGDGPRGLWGLIGISRKKKLRHGDEDNRHKQRKTLIGERQRFHWEPDSKGVWLVRRYSMMRVDLDGAAGPLIFPDHGLGDAQRAALQGRQEGVDLGVGEVHHHGTGCELIRSVTKPRPDMVRFDFYNRIQDLPLPYSHSDANGPVHSFPKLKARDIEAQLRALIPVKGWTQSGVDDALVDLEARINAGLENLASGNGLTFIFKLRGTFLDEWTFFERLNKKGLVNVSLLRDLVTAWCDAQGDKQWYFTSDETRAAGPMSGALACLAQNDDRCHDLLRRYCLTRDGEHEIYARDTVLLGFIKRSRLTDLDTLRLAIFFVLLREQDGQFSVENGKVVYPWGELGILPAARSFMKPDDFAKVVTDEAAHWGRRAEVIVSEINGLVDMLNVSDPWDAKVHSALRS</sequence>
<accession>A0ABP7KHR2</accession>
<proteinExistence type="predicted"/>
<dbReference type="Proteomes" id="UP001399917">
    <property type="component" value="Unassembled WGS sequence"/>
</dbReference>
<keyword evidence="2" id="KW-1185">Reference proteome</keyword>
<reference evidence="2" key="1">
    <citation type="journal article" date="2019" name="Int. J. Syst. Evol. Microbiol.">
        <title>The Global Catalogue of Microorganisms (GCM) 10K type strain sequencing project: providing services to taxonomists for standard genome sequencing and annotation.</title>
        <authorList>
            <consortium name="The Broad Institute Genomics Platform"/>
            <consortium name="The Broad Institute Genome Sequencing Center for Infectious Disease"/>
            <person name="Wu L."/>
            <person name="Ma J."/>
        </authorList>
    </citation>
    <scope>NUCLEOTIDE SEQUENCE [LARGE SCALE GENOMIC DNA]</scope>
    <source>
        <strain evidence="2">JCM 17190</strain>
    </source>
</reference>